<keyword evidence="2" id="KW-1185">Reference proteome</keyword>
<evidence type="ECO:0000313" key="2">
    <source>
        <dbReference type="Proteomes" id="UP001163735"/>
    </source>
</evidence>
<organism evidence="1 2">
    <name type="scientific">Aeromonas phage APT65</name>
    <dbReference type="NCBI Taxonomy" id="2982914"/>
    <lineage>
        <taxon>Viruses</taxon>
        <taxon>Duplodnaviria</taxon>
        <taxon>Heunggongvirae</taxon>
        <taxon>Uroviricota</taxon>
        <taxon>Caudoviricetes</taxon>
        <taxon>Aquaneticvirus</taxon>
        <taxon>Aquaneticvirus ApT65</taxon>
    </lineage>
</organism>
<gene>
    <name evidence="1" type="ORF">APT65_00009</name>
</gene>
<dbReference type="InterPro" id="IPR035198">
    <property type="entry name" value="SU10_MCP"/>
</dbReference>
<sequence>MATFLTYDMKGQKLSFANWISNLSPTETPFCAMTAKESVDQVKFSWQTDRLSKPATNAQKEGEVAPDGSHFATKELENYTQIFRKVVRVTDTAAKIGLYGRQSETPYQMEKAGEELKRDLESALLNNPTGTIGSTSTARQTSGVIPLIAGKYIADPDTGAIVHVGTASGLAESDIWNMAYNLYLSGSKADTIMFHPKHMAFFSSLSASAATNVKRTRMFKNLENKFNLSVSVIRSPLGQEYTLVPNRFIDEDNIFFFNPSDWTQMLFRAPEKTQLAKTGSSTKYMIEMEVGLRHRNPYASGVIVVGGGLAANVTVVGTTQFSANGTSGWSDTIPGGTLVAGSPVDFYVRTNPATLVTADDGSYDYQFLMATVGSGGLSLVNDPVDQNKAHITGTTPLDQAGLTFSVNTTVVDSDGTTVTGTALTGTWE</sequence>
<reference evidence="1" key="1">
    <citation type="submission" date="2022-09" db="EMBL/GenBank/DDBJ databases">
        <authorList>
            <person name="Cebeci A."/>
            <person name="Ture M."/>
            <person name="Alemdag M."/>
            <person name="Altinok I."/>
        </authorList>
    </citation>
    <scope>NUCLEOTIDE SEQUENCE</scope>
</reference>
<dbReference type="EMBL" id="OP491958">
    <property type="protein sequence ID" value="UZV39624.1"/>
    <property type="molecule type" value="Genomic_DNA"/>
</dbReference>
<name>A0A9E8GA92_9CAUD</name>
<proteinExistence type="predicted"/>
<dbReference type="Pfam" id="PF17236">
    <property type="entry name" value="SU10_MCP"/>
    <property type="match status" value="1"/>
</dbReference>
<accession>A0A9E8GA92</accession>
<protein>
    <recommendedName>
        <fullName evidence="3">Major capsid protein</fullName>
    </recommendedName>
</protein>
<evidence type="ECO:0008006" key="3">
    <source>
        <dbReference type="Google" id="ProtNLM"/>
    </source>
</evidence>
<dbReference type="Proteomes" id="UP001163735">
    <property type="component" value="Segment"/>
</dbReference>
<evidence type="ECO:0000313" key="1">
    <source>
        <dbReference type="EMBL" id="UZV39624.1"/>
    </source>
</evidence>